<reference evidence="2 3" key="1">
    <citation type="submission" date="2023-03" db="EMBL/GenBank/DDBJ databases">
        <title>Genome insight into feeding habits of ladybird beetles.</title>
        <authorList>
            <person name="Li H.-S."/>
            <person name="Huang Y.-H."/>
            <person name="Pang H."/>
        </authorList>
    </citation>
    <scope>NUCLEOTIDE SEQUENCE [LARGE SCALE GENOMIC DNA]</scope>
    <source>
        <strain evidence="2">SYSU_2023b</strain>
        <tissue evidence="2">Whole body</tissue>
    </source>
</reference>
<evidence type="ECO:0000256" key="1">
    <source>
        <dbReference type="SAM" id="MobiDB-lite"/>
    </source>
</evidence>
<evidence type="ECO:0000313" key="2">
    <source>
        <dbReference type="EMBL" id="KAK9870457.1"/>
    </source>
</evidence>
<dbReference type="Proteomes" id="UP001431783">
    <property type="component" value="Unassembled WGS sequence"/>
</dbReference>
<feature type="compositionally biased region" description="Basic residues" evidence="1">
    <location>
        <begin position="69"/>
        <end position="78"/>
    </location>
</feature>
<accession>A0AAW1TQ34</accession>
<protein>
    <submittedName>
        <fullName evidence="2">Uncharacterized protein</fullName>
    </submittedName>
</protein>
<dbReference type="AlphaFoldDB" id="A0AAW1TQ34"/>
<proteinExistence type="predicted"/>
<feature type="region of interest" description="Disordered" evidence="1">
    <location>
        <begin position="1"/>
        <end position="85"/>
    </location>
</feature>
<feature type="compositionally biased region" description="Pro residues" evidence="1">
    <location>
        <begin position="40"/>
        <end position="52"/>
    </location>
</feature>
<name>A0AAW1TQ34_9CUCU</name>
<comment type="caution">
    <text evidence="2">The sequence shown here is derived from an EMBL/GenBank/DDBJ whole genome shotgun (WGS) entry which is preliminary data.</text>
</comment>
<evidence type="ECO:0000313" key="3">
    <source>
        <dbReference type="Proteomes" id="UP001431783"/>
    </source>
</evidence>
<gene>
    <name evidence="2" type="ORF">WA026_008017</name>
</gene>
<feature type="compositionally biased region" description="Basic residues" evidence="1">
    <location>
        <begin position="10"/>
        <end position="26"/>
    </location>
</feature>
<keyword evidence="3" id="KW-1185">Reference proteome</keyword>
<sequence length="100" mass="11760">MLVKDMTPKEHKKRQWRIDNKKRRERQKTLQNVLINTPASTPPPSSPRPLPLSPRSNSLTPASSVAPSRGRKQLRRDRSRLYRQNIQLQDQTQELLRKVQ</sequence>
<organism evidence="2 3">
    <name type="scientific">Henosepilachna vigintioctopunctata</name>
    <dbReference type="NCBI Taxonomy" id="420089"/>
    <lineage>
        <taxon>Eukaryota</taxon>
        <taxon>Metazoa</taxon>
        <taxon>Ecdysozoa</taxon>
        <taxon>Arthropoda</taxon>
        <taxon>Hexapoda</taxon>
        <taxon>Insecta</taxon>
        <taxon>Pterygota</taxon>
        <taxon>Neoptera</taxon>
        <taxon>Endopterygota</taxon>
        <taxon>Coleoptera</taxon>
        <taxon>Polyphaga</taxon>
        <taxon>Cucujiformia</taxon>
        <taxon>Coccinelloidea</taxon>
        <taxon>Coccinellidae</taxon>
        <taxon>Epilachninae</taxon>
        <taxon>Epilachnini</taxon>
        <taxon>Henosepilachna</taxon>
    </lineage>
</organism>
<dbReference type="EMBL" id="JARQZJ010000003">
    <property type="protein sequence ID" value="KAK9870457.1"/>
    <property type="molecule type" value="Genomic_DNA"/>
</dbReference>